<comment type="subcellular location">
    <subcellularLocation>
        <location evidence="8">Membrane</location>
        <topology evidence="8">Single-pass membrane protein</topology>
    </subcellularLocation>
</comment>
<comment type="catalytic activity">
    <reaction evidence="8">
        <text>glucuronate acceptor + UDP-alpha-D-glucuronate = acceptor beta-D-glucuronoside + UDP + H(+)</text>
        <dbReference type="Rhea" id="RHEA:21032"/>
        <dbReference type="ChEBI" id="CHEBI:15378"/>
        <dbReference type="ChEBI" id="CHEBI:58052"/>
        <dbReference type="ChEBI" id="CHEBI:58223"/>
        <dbReference type="ChEBI" id="CHEBI:132367"/>
        <dbReference type="ChEBI" id="CHEBI:132368"/>
        <dbReference type="EC" id="2.4.1.17"/>
    </reaction>
</comment>
<dbReference type="GO" id="GO:0016020">
    <property type="term" value="C:membrane"/>
    <property type="evidence" value="ECO:0007669"/>
    <property type="project" value="UniProtKB-SubCell"/>
</dbReference>
<dbReference type="FunFam" id="3.40.50.2000:FF:000001">
    <property type="entry name" value="UDP-glucuronosyltransferase"/>
    <property type="match status" value="1"/>
</dbReference>
<proteinExistence type="inferred from homology"/>
<dbReference type="AlphaFoldDB" id="A0AAN8M2Y6"/>
<accession>A0AAN8M2Y6</accession>
<dbReference type="CDD" id="cd03784">
    <property type="entry name" value="GT1_Gtf-like"/>
    <property type="match status" value="1"/>
</dbReference>
<keyword evidence="5 8" id="KW-1133">Transmembrane helix</keyword>
<feature type="transmembrane region" description="Helical" evidence="8">
    <location>
        <begin position="457"/>
        <end position="480"/>
    </location>
</feature>
<organism evidence="9 10">
    <name type="scientific">Coregonus suidteri</name>
    <dbReference type="NCBI Taxonomy" id="861788"/>
    <lineage>
        <taxon>Eukaryota</taxon>
        <taxon>Metazoa</taxon>
        <taxon>Chordata</taxon>
        <taxon>Craniata</taxon>
        <taxon>Vertebrata</taxon>
        <taxon>Euteleostomi</taxon>
        <taxon>Actinopterygii</taxon>
        <taxon>Neopterygii</taxon>
        <taxon>Teleostei</taxon>
        <taxon>Protacanthopterygii</taxon>
        <taxon>Salmoniformes</taxon>
        <taxon>Salmonidae</taxon>
        <taxon>Coregoninae</taxon>
        <taxon>Coregonus</taxon>
    </lineage>
</organism>
<evidence type="ECO:0000256" key="6">
    <source>
        <dbReference type="ARBA" id="ARBA00023136"/>
    </source>
</evidence>
<dbReference type="InterPro" id="IPR002213">
    <property type="entry name" value="UDP_glucos_trans"/>
</dbReference>
<evidence type="ECO:0000256" key="1">
    <source>
        <dbReference type="ARBA" id="ARBA00009995"/>
    </source>
</evidence>
<dbReference type="EMBL" id="JAGTTL010000009">
    <property type="protein sequence ID" value="KAK6317757.1"/>
    <property type="molecule type" value="Genomic_DNA"/>
</dbReference>
<dbReference type="EC" id="2.4.1.17" evidence="8"/>
<sequence>MRVIIEELHSKGHDITVVRASNSWYIKENSPHYTAITIPNTGGFDENFFGEFILSKHLKIQREQGKSFWTEMKLQSSMKDTFFGFHRNMAEMIARVLEDGELIQSLRDAKFDLVLTDPGVGGGTILARFLSLPLVYNVRWTIQGEAHLVIAPSPLSYVPYAPTELTDKMTFPQRVTNVIAYTLGSYTMASITEPNYKPVVQRYFGPNVDYNAFFQEADIWLMRSDFVFEFPKPTMPNIVYMGGFQCRPSKPLPRDLEEFVQSSGEHGVVMMTLGTLVAELPEDIADEIAAAFAQLPQKVIWRYTGQRPSTLGNNTLLVGWLPQNDLLGHPKTRAFVAHGGTNGVQEAIYHGVPLVGLPLAFDQADNLSKMKARGAARMVDIVTMDREVFLEALEAVLHEPSYTENMQRLSRLHRDQPIKPLDNAVFWIEFVMRHKGARHLRTESHKMSWIVYHSVDVIAALLTCVLLVTLVCLSVIRCVWRKVFCRNKVKSE</sequence>
<keyword evidence="6 8" id="KW-0472">Membrane</keyword>
<evidence type="ECO:0000256" key="3">
    <source>
        <dbReference type="ARBA" id="ARBA00022679"/>
    </source>
</evidence>
<gene>
    <name evidence="9" type="ORF">J4Q44_G00110480</name>
</gene>
<protein>
    <recommendedName>
        <fullName evidence="8">UDP-glucuronosyltransferase</fullName>
        <ecNumber evidence="8">2.4.1.17</ecNumber>
    </recommendedName>
</protein>
<keyword evidence="3 7" id="KW-0808">Transferase</keyword>
<evidence type="ECO:0000256" key="8">
    <source>
        <dbReference type="RuleBase" id="RU362059"/>
    </source>
</evidence>
<keyword evidence="2 7" id="KW-0328">Glycosyltransferase</keyword>
<evidence type="ECO:0000313" key="9">
    <source>
        <dbReference type="EMBL" id="KAK6317757.1"/>
    </source>
</evidence>
<dbReference type="Gene3D" id="3.40.50.2000">
    <property type="entry name" value="Glycogen Phosphorylase B"/>
    <property type="match status" value="2"/>
</dbReference>
<evidence type="ECO:0000313" key="10">
    <source>
        <dbReference type="Proteomes" id="UP001356427"/>
    </source>
</evidence>
<evidence type="ECO:0000256" key="2">
    <source>
        <dbReference type="ARBA" id="ARBA00022676"/>
    </source>
</evidence>
<evidence type="ECO:0000256" key="4">
    <source>
        <dbReference type="ARBA" id="ARBA00022692"/>
    </source>
</evidence>
<evidence type="ECO:0000256" key="5">
    <source>
        <dbReference type="ARBA" id="ARBA00022989"/>
    </source>
</evidence>
<dbReference type="InterPro" id="IPR050271">
    <property type="entry name" value="UDP-glycosyltransferase"/>
</dbReference>
<dbReference type="InterPro" id="IPR035595">
    <property type="entry name" value="UDP_glycos_trans_CS"/>
</dbReference>
<evidence type="ECO:0000256" key="7">
    <source>
        <dbReference type="RuleBase" id="RU003718"/>
    </source>
</evidence>
<name>A0AAN8M2Y6_9TELE</name>
<keyword evidence="10" id="KW-1185">Reference proteome</keyword>
<reference evidence="9 10" key="1">
    <citation type="submission" date="2021-04" db="EMBL/GenBank/DDBJ databases">
        <authorList>
            <person name="De Guttry C."/>
            <person name="Zahm M."/>
            <person name="Klopp C."/>
            <person name="Cabau C."/>
            <person name="Louis A."/>
            <person name="Berthelot C."/>
            <person name="Parey E."/>
            <person name="Roest Crollius H."/>
            <person name="Montfort J."/>
            <person name="Robinson-Rechavi M."/>
            <person name="Bucao C."/>
            <person name="Bouchez O."/>
            <person name="Gislard M."/>
            <person name="Lluch J."/>
            <person name="Milhes M."/>
            <person name="Lampietro C."/>
            <person name="Lopez Roques C."/>
            <person name="Donnadieu C."/>
            <person name="Braasch I."/>
            <person name="Desvignes T."/>
            <person name="Postlethwait J."/>
            <person name="Bobe J."/>
            <person name="Wedekind C."/>
            <person name="Guiguen Y."/>
        </authorList>
    </citation>
    <scope>NUCLEOTIDE SEQUENCE [LARGE SCALE GENOMIC DNA]</scope>
    <source>
        <strain evidence="9">Cs_M1</strain>
        <tissue evidence="9">Blood</tissue>
    </source>
</reference>
<keyword evidence="4 8" id="KW-0812">Transmembrane</keyword>
<dbReference type="Proteomes" id="UP001356427">
    <property type="component" value="Unassembled WGS sequence"/>
</dbReference>
<dbReference type="Pfam" id="PF00201">
    <property type="entry name" value="UDPGT"/>
    <property type="match status" value="1"/>
</dbReference>
<dbReference type="GO" id="GO:0015020">
    <property type="term" value="F:glucuronosyltransferase activity"/>
    <property type="evidence" value="ECO:0007669"/>
    <property type="project" value="UniProtKB-EC"/>
</dbReference>
<dbReference type="SUPFAM" id="SSF53756">
    <property type="entry name" value="UDP-Glycosyltransferase/glycogen phosphorylase"/>
    <property type="match status" value="1"/>
</dbReference>
<dbReference type="PANTHER" id="PTHR48043:SF52">
    <property type="entry name" value="UDP GLUCURONOSYLTRANSFERASE 5 FAMILY POLYPEPTIDE B1-RELATED"/>
    <property type="match status" value="1"/>
</dbReference>
<dbReference type="PROSITE" id="PS00375">
    <property type="entry name" value="UDPGT"/>
    <property type="match status" value="1"/>
</dbReference>
<dbReference type="PANTHER" id="PTHR48043">
    <property type="entry name" value="EG:EG0003.4 PROTEIN-RELATED"/>
    <property type="match status" value="1"/>
</dbReference>
<comment type="similarity">
    <text evidence="1 7">Belongs to the UDP-glycosyltransferase family.</text>
</comment>
<comment type="caution">
    <text evidence="9">The sequence shown here is derived from an EMBL/GenBank/DDBJ whole genome shotgun (WGS) entry which is preliminary data.</text>
</comment>